<comment type="caution">
    <text evidence="2">The sequence shown here is derived from an EMBL/GenBank/DDBJ whole genome shotgun (WGS) entry which is preliminary data.</text>
</comment>
<gene>
    <name evidence="2" type="ORF">ACEG43_41025</name>
</gene>
<evidence type="ECO:0000256" key="1">
    <source>
        <dbReference type="SAM" id="MobiDB-lite"/>
    </source>
</evidence>
<reference evidence="2 3" key="1">
    <citation type="submission" date="2024-08" db="EMBL/GenBank/DDBJ databases">
        <title>Genome sequence of Streptomyces aureus CACIA-1.46HGO.</title>
        <authorList>
            <person name="Evangelista-Martinez Z."/>
        </authorList>
    </citation>
    <scope>NUCLEOTIDE SEQUENCE [LARGE SCALE GENOMIC DNA]</scope>
    <source>
        <strain evidence="2 3">CACIA-1.46HGO</strain>
    </source>
</reference>
<feature type="region of interest" description="Disordered" evidence="1">
    <location>
        <begin position="1"/>
        <end position="28"/>
    </location>
</feature>
<dbReference type="EMBL" id="JBGOSP010000039">
    <property type="protein sequence ID" value="MFA3842496.1"/>
    <property type="molecule type" value="Genomic_DNA"/>
</dbReference>
<sequence length="103" mass="11167">MAHLVLVHGPHDADPAPPASGGRAEPDRGQVLVAQRGEVDVEFRVVRLGLEAELVCAVLAEPVDARRQIEGDVGQALRIDLSSRFQQLPHDLCDVQCGRQDAR</sequence>
<evidence type="ECO:0000313" key="3">
    <source>
        <dbReference type="Proteomes" id="UP001571476"/>
    </source>
</evidence>
<organism evidence="2 3">
    <name type="scientific">Streptomyces aureus</name>
    <dbReference type="NCBI Taxonomy" id="193461"/>
    <lineage>
        <taxon>Bacteria</taxon>
        <taxon>Bacillati</taxon>
        <taxon>Actinomycetota</taxon>
        <taxon>Actinomycetes</taxon>
        <taxon>Kitasatosporales</taxon>
        <taxon>Streptomycetaceae</taxon>
        <taxon>Streptomyces</taxon>
    </lineage>
</organism>
<dbReference type="RefSeq" id="WP_372566451.1">
    <property type="nucleotide sequence ID" value="NZ_JBGOSP010000039.1"/>
</dbReference>
<protein>
    <submittedName>
        <fullName evidence="2">Uncharacterized protein</fullName>
    </submittedName>
</protein>
<keyword evidence="3" id="KW-1185">Reference proteome</keyword>
<dbReference type="Proteomes" id="UP001571476">
    <property type="component" value="Unassembled WGS sequence"/>
</dbReference>
<name>A0ABV4SVK6_9ACTN</name>
<evidence type="ECO:0000313" key="2">
    <source>
        <dbReference type="EMBL" id="MFA3842496.1"/>
    </source>
</evidence>
<accession>A0ABV4SVK6</accession>
<proteinExistence type="predicted"/>